<reference evidence="2 3" key="1">
    <citation type="submission" date="2016-11" db="EMBL/GenBank/DDBJ databases">
        <title>Genome sequences of unsequenced Mycobacteria.</title>
        <authorList>
            <person name="Greninger A.L."/>
            <person name="Fang F."/>
            <person name="Jerome K.R."/>
        </authorList>
    </citation>
    <scope>NUCLEOTIDE SEQUENCE [LARGE SCALE GENOMIC DNA]</scope>
    <source>
        <strain evidence="2 3">M11</strain>
    </source>
</reference>
<sequence length="227" mass="24600">MPVSMWAEDSGCSGWSVQDLLSHMACSYWLAVDPSTLPDPGGLPAERAADLYVESRRWMTPADVVADYRAVSARGLEVLAAVEGQDIDIPIGDVGTYPASVVPTTFVFESFIHLRYDLFAPDGPLQSDPPTVDELRLAPTLAWIEAALPQQNTHLLNALPVGVEVRLNGLCARTLRLGAEGDVAARITSDSQAFVRWVTQRGTWEGLAVAAEGDPSALDIVRRLRVF</sequence>
<dbReference type="STRING" id="53378.BRW65_09085"/>
<keyword evidence="3" id="KW-1185">Reference proteome</keyword>
<evidence type="ECO:0000313" key="3">
    <source>
        <dbReference type="Proteomes" id="UP000186438"/>
    </source>
</evidence>
<dbReference type="AlphaFoldDB" id="A0A1Q4HXQ6"/>
<name>A0A1Q4HXQ6_9MYCO</name>
<gene>
    <name evidence="2" type="ORF">BRW65_09085</name>
</gene>
<dbReference type="Proteomes" id="UP000186438">
    <property type="component" value="Unassembled WGS sequence"/>
</dbReference>
<protein>
    <submittedName>
        <fullName evidence="2">Pantothenate synthetase</fullName>
    </submittedName>
</protein>
<dbReference type="Gene3D" id="1.20.120.450">
    <property type="entry name" value="dinb family like domain"/>
    <property type="match status" value="1"/>
</dbReference>
<proteinExistence type="predicted"/>
<dbReference type="Pfam" id="PF11716">
    <property type="entry name" value="MDMPI_N"/>
    <property type="match status" value="1"/>
</dbReference>
<comment type="caution">
    <text evidence="2">The sequence shown here is derived from an EMBL/GenBank/DDBJ whole genome shotgun (WGS) entry which is preliminary data.</text>
</comment>
<feature type="domain" description="Mycothiol-dependent maleylpyruvate isomerase metal-binding" evidence="1">
    <location>
        <begin position="6"/>
        <end position="114"/>
    </location>
</feature>
<dbReference type="InterPro" id="IPR024344">
    <property type="entry name" value="MDMPI_metal-binding"/>
</dbReference>
<accession>A0A1Q4HXQ6</accession>
<dbReference type="GO" id="GO:0046872">
    <property type="term" value="F:metal ion binding"/>
    <property type="evidence" value="ECO:0007669"/>
    <property type="project" value="InterPro"/>
</dbReference>
<evidence type="ECO:0000259" key="1">
    <source>
        <dbReference type="Pfam" id="PF11716"/>
    </source>
</evidence>
<dbReference type="SUPFAM" id="SSF109854">
    <property type="entry name" value="DinB/YfiT-like putative metalloenzymes"/>
    <property type="match status" value="1"/>
</dbReference>
<dbReference type="EMBL" id="MPNT01000006">
    <property type="protein sequence ID" value="OJZ74487.1"/>
    <property type="molecule type" value="Genomic_DNA"/>
</dbReference>
<evidence type="ECO:0000313" key="2">
    <source>
        <dbReference type="EMBL" id="OJZ74487.1"/>
    </source>
</evidence>
<organism evidence="2 3">
    <name type="scientific">Mycobacterium paraffinicum</name>
    <dbReference type="NCBI Taxonomy" id="53378"/>
    <lineage>
        <taxon>Bacteria</taxon>
        <taxon>Bacillati</taxon>
        <taxon>Actinomycetota</taxon>
        <taxon>Actinomycetes</taxon>
        <taxon>Mycobacteriales</taxon>
        <taxon>Mycobacteriaceae</taxon>
        <taxon>Mycobacterium</taxon>
    </lineage>
</organism>
<dbReference type="InterPro" id="IPR034660">
    <property type="entry name" value="DinB/YfiT-like"/>
</dbReference>